<sequence>MEWAKNTDRLVLRNFSRRDQPFSKKWKVRRKAGTPLSRGRILQSFVTIRSAEKWELPKTNGQTKIFGEKREFPQKREFKQTFEIKNSKRQKTNENFKRRNLCPYRCGKNHSSRTDSF</sequence>
<dbReference type="AlphaFoldDB" id="A0A8B3CT22"/>
<feature type="region of interest" description="Disordered" evidence="1">
    <location>
        <begin position="85"/>
        <end position="117"/>
    </location>
</feature>
<dbReference type="EMBL" id="QHCS01000001">
    <property type="protein sequence ID" value="RHX88407.1"/>
    <property type="molecule type" value="Genomic_DNA"/>
</dbReference>
<organism evidence="2 3">
    <name type="scientific">Leptospira stimsonii</name>
    <dbReference type="NCBI Taxonomy" id="2202203"/>
    <lineage>
        <taxon>Bacteria</taxon>
        <taxon>Pseudomonadati</taxon>
        <taxon>Spirochaetota</taxon>
        <taxon>Spirochaetia</taxon>
        <taxon>Leptospirales</taxon>
        <taxon>Leptospiraceae</taxon>
        <taxon>Leptospira</taxon>
    </lineage>
</organism>
<proteinExistence type="predicted"/>
<evidence type="ECO:0000313" key="3">
    <source>
        <dbReference type="Proteomes" id="UP000266669"/>
    </source>
</evidence>
<reference evidence="3" key="1">
    <citation type="submission" date="2018-05" db="EMBL/GenBank/DDBJ databases">
        <title>Leptospira yasudae sp. nov. and Leptospira stimsonii sp. nov., two pathogenic species of the genus Leptospira isolated from environmental sources.</title>
        <authorList>
            <person name="Casanovas-Massana A."/>
            <person name="Hamond C."/>
            <person name="Santos L.A."/>
            <person name="Hacker K.P."/>
            <person name="Balassiano I."/>
            <person name="Medeiros M.A."/>
            <person name="Reis M.G."/>
            <person name="Ko A.I."/>
            <person name="Wunder E.A."/>
        </authorList>
    </citation>
    <scope>NUCLEOTIDE SEQUENCE [LARGE SCALE GENOMIC DNA]</scope>
    <source>
        <strain evidence="3">AMB6-RJ</strain>
    </source>
</reference>
<gene>
    <name evidence="2" type="ORF">DLM78_05560</name>
</gene>
<feature type="compositionally biased region" description="Basic and acidic residues" evidence="1">
    <location>
        <begin position="85"/>
        <end position="97"/>
    </location>
</feature>
<name>A0A8B3CT22_9LEPT</name>
<accession>A0A8B3CT22</accession>
<dbReference type="Proteomes" id="UP000266669">
    <property type="component" value="Unassembled WGS sequence"/>
</dbReference>
<evidence type="ECO:0000313" key="2">
    <source>
        <dbReference type="EMBL" id="RHX88407.1"/>
    </source>
</evidence>
<evidence type="ECO:0000256" key="1">
    <source>
        <dbReference type="SAM" id="MobiDB-lite"/>
    </source>
</evidence>
<comment type="caution">
    <text evidence="2">The sequence shown here is derived from an EMBL/GenBank/DDBJ whole genome shotgun (WGS) entry which is preliminary data.</text>
</comment>
<protein>
    <submittedName>
        <fullName evidence="2">Uncharacterized protein</fullName>
    </submittedName>
</protein>